<dbReference type="Proteomes" id="UP000178107">
    <property type="component" value="Unassembled WGS sequence"/>
</dbReference>
<dbReference type="Gene3D" id="2.40.320.10">
    <property type="entry name" value="Hypothetical Protein Pfu-838710-001"/>
    <property type="match status" value="1"/>
</dbReference>
<sequence length="535" mass="62517">MISLREQQKKLSINLINYDLERMWSAHPLISELRKRILPLFPKNAIYDPQDLEHQVLFRLTTFDPKDINDDLIQFIIDEQYRIVRDRLDNLKGKFDIDYLFRGLTEKYHDLNVSDRLELKWEGENLVAKNDKRSFNIDFRVVHDEDIISLFSNELHYIHRDRPRGETFGFYFAGDDIPWAIETTEPSPIAKQYKRDALLANGIDPNKAVELTRFYTLPGAPTNAVSLMDGLVARYYRQKGIEALYTTTMPMYSKTKSTTIAGGINKPLLVKDLRHKFIPVKIKGKVSYRHVTTIPEDHDEIEVIKTHPNFPTMLVVEVFRVIDTPSLEPISVLADGSKVIYITQRENSKTEKEIKILVHDIPSVLKKIRFVSKYVRTAYVRDMIFGRKKDDKKIRLRVEDNFEYRLVNATHKYKYAIEQGIKKEIEETLYHGHSVEDAMAMISSQGNFAEENSYEKIRTLFLNPQDTEITLDIYPYGAIIEIEGEEDDIHKTAKELGFSEKEYNQQSADDLYLDWIKKFSLPEMWDVRFGLSGKK</sequence>
<evidence type="ECO:0000313" key="2">
    <source>
        <dbReference type="Proteomes" id="UP000178107"/>
    </source>
</evidence>
<accession>A0A1G2SYH7</accession>
<gene>
    <name evidence="1" type="ORF">A2838_00495</name>
</gene>
<dbReference type="AlphaFoldDB" id="A0A1G2SYH7"/>
<dbReference type="InterPro" id="IPR033469">
    <property type="entry name" value="CYTH-like_dom_sf"/>
</dbReference>
<name>A0A1G2SYH7_9BACT</name>
<dbReference type="EMBL" id="MHVH01000006">
    <property type="protein sequence ID" value="OHA90097.1"/>
    <property type="molecule type" value="Genomic_DNA"/>
</dbReference>
<protein>
    <recommendedName>
        <fullName evidence="3">CYTH domain-containing protein</fullName>
    </recommendedName>
</protein>
<proteinExistence type="predicted"/>
<dbReference type="SUPFAM" id="SSF55154">
    <property type="entry name" value="CYTH-like phosphatases"/>
    <property type="match status" value="1"/>
</dbReference>
<comment type="caution">
    <text evidence="1">The sequence shown here is derived from an EMBL/GenBank/DDBJ whole genome shotgun (WGS) entry which is preliminary data.</text>
</comment>
<evidence type="ECO:0008006" key="3">
    <source>
        <dbReference type="Google" id="ProtNLM"/>
    </source>
</evidence>
<evidence type="ECO:0000313" key="1">
    <source>
        <dbReference type="EMBL" id="OHA90097.1"/>
    </source>
</evidence>
<reference evidence="1 2" key="1">
    <citation type="journal article" date="2016" name="Nat. Commun.">
        <title>Thousands of microbial genomes shed light on interconnected biogeochemical processes in an aquifer system.</title>
        <authorList>
            <person name="Anantharaman K."/>
            <person name="Brown C.T."/>
            <person name="Hug L.A."/>
            <person name="Sharon I."/>
            <person name="Castelle C.J."/>
            <person name="Probst A.J."/>
            <person name="Thomas B.C."/>
            <person name="Singh A."/>
            <person name="Wilkins M.J."/>
            <person name="Karaoz U."/>
            <person name="Brodie E.L."/>
            <person name="Williams K.H."/>
            <person name="Hubbard S.S."/>
            <person name="Banfield J.F."/>
        </authorList>
    </citation>
    <scope>NUCLEOTIDE SEQUENCE [LARGE SCALE GENOMIC DNA]</scope>
</reference>
<organism evidence="1 2">
    <name type="scientific">Candidatus Zambryskibacteria bacterium RIFCSPHIGHO2_01_FULL_46_25</name>
    <dbReference type="NCBI Taxonomy" id="1802738"/>
    <lineage>
        <taxon>Bacteria</taxon>
        <taxon>Candidatus Zambryskiibacteriota</taxon>
    </lineage>
</organism>